<name>A0A1Q9LE36_9PSEU</name>
<dbReference type="Pfam" id="PF13379">
    <property type="entry name" value="NMT1_2"/>
    <property type="match status" value="1"/>
</dbReference>
<dbReference type="SUPFAM" id="SSF53850">
    <property type="entry name" value="Periplasmic binding protein-like II"/>
    <property type="match status" value="1"/>
</dbReference>
<evidence type="ECO:0008006" key="6">
    <source>
        <dbReference type="Google" id="ProtNLM"/>
    </source>
</evidence>
<dbReference type="PANTHER" id="PTHR30024:SF47">
    <property type="entry name" value="TAURINE-BINDING PERIPLASMIC PROTEIN"/>
    <property type="match status" value="1"/>
</dbReference>
<comment type="similarity">
    <text evidence="2">Belongs to the bacterial solute-binding protein SsuA/TauA family.</text>
</comment>
<evidence type="ECO:0000256" key="3">
    <source>
        <dbReference type="ARBA" id="ARBA00022729"/>
    </source>
</evidence>
<protein>
    <recommendedName>
        <fullName evidence="6">Sulfonate ABC transporter substrate-binding protein</fullName>
    </recommendedName>
</protein>
<evidence type="ECO:0000256" key="2">
    <source>
        <dbReference type="ARBA" id="ARBA00010742"/>
    </source>
</evidence>
<dbReference type="Gene3D" id="3.40.190.10">
    <property type="entry name" value="Periplasmic binding protein-like II"/>
    <property type="match status" value="2"/>
</dbReference>
<dbReference type="GO" id="GO:0042597">
    <property type="term" value="C:periplasmic space"/>
    <property type="evidence" value="ECO:0007669"/>
    <property type="project" value="UniProtKB-SubCell"/>
</dbReference>
<keyword evidence="5" id="KW-1185">Reference proteome</keyword>
<dbReference type="EMBL" id="MKQR01000028">
    <property type="protein sequence ID" value="OLR90276.1"/>
    <property type="molecule type" value="Genomic_DNA"/>
</dbReference>
<sequence>MLATLSGCGLLGGDDAGSTAAPQGTGAVEKAKIKVGVLPVVDVAPFYLAVEQGYFKEQGLDVEPVVMGSGPAAISGILNGDLDIAFASYPAPLLAQSKRVADFKIVADALAAKPGHLVVVSPPNSTMKKPSDAPGRKIAITAKNSMTDLAPMSVLKTQGVDYTQVNWIEMPFPNMITAMQNGEVDGAVVVEPWVTVAEKQLGATPVFDGASGPTAEIPMSGYVAISGNGKFATTSPNTIAAFQRGLARAQSQATDRPKMEEMFVKYAKVDPQTAKLVTISTYSTSLEANRIQRVANLMTEFGVIKGELDVSTMIPNTGATAGS</sequence>
<reference evidence="4 5" key="1">
    <citation type="submission" date="2016-10" db="EMBL/GenBank/DDBJ databases">
        <title>The Draft Genome Sequence of Actinokineospora bangkokensis 44EHWT reveals the biosynthetic pathway of antifungal compounds Thailandins with unusual extender unit butylmalonyl-CoA.</title>
        <authorList>
            <person name="Greule A."/>
            <person name="Intra B."/>
            <person name="Flemming S."/>
            <person name="Rommel M.G."/>
            <person name="Panbangred W."/>
            <person name="Bechthold A."/>
        </authorList>
    </citation>
    <scope>NUCLEOTIDE SEQUENCE [LARGE SCALE GENOMIC DNA]</scope>
    <source>
        <strain evidence="4 5">44EHW</strain>
    </source>
</reference>
<evidence type="ECO:0000313" key="5">
    <source>
        <dbReference type="Proteomes" id="UP000186040"/>
    </source>
</evidence>
<comment type="caution">
    <text evidence="4">The sequence shown here is derived from an EMBL/GenBank/DDBJ whole genome shotgun (WGS) entry which is preliminary data.</text>
</comment>
<evidence type="ECO:0000313" key="4">
    <source>
        <dbReference type="EMBL" id="OLR90276.1"/>
    </source>
</evidence>
<dbReference type="Proteomes" id="UP000186040">
    <property type="component" value="Unassembled WGS sequence"/>
</dbReference>
<evidence type="ECO:0000256" key="1">
    <source>
        <dbReference type="ARBA" id="ARBA00004418"/>
    </source>
</evidence>
<dbReference type="STRING" id="1193682.BJP25_02220"/>
<keyword evidence="3" id="KW-0732">Signal</keyword>
<dbReference type="AlphaFoldDB" id="A0A1Q9LE36"/>
<proteinExistence type="inferred from homology"/>
<dbReference type="PANTHER" id="PTHR30024">
    <property type="entry name" value="ALIPHATIC SULFONATES-BINDING PROTEIN-RELATED"/>
    <property type="match status" value="1"/>
</dbReference>
<accession>A0A1Q9LE36</accession>
<organism evidence="4 5">
    <name type="scientific">Actinokineospora bangkokensis</name>
    <dbReference type="NCBI Taxonomy" id="1193682"/>
    <lineage>
        <taxon>Bacteria</taxon>
        <taxon>Bacillati</taxon>
        <taxon>Actinomycetota</taxon>
        <taxon>Actinomycetes</taxon>
        <taxon>Pseudonocardiales</taxon>
        <taxon>Pseudonocardiaceae</taxon>
        <taxon>Actinokineospora</taxon>
    </lineage>
</organism>
<comment type="subcellular location">
    <subcellularLocation>
        <location evidence="1">Periplasm</location>
    </subcellularLocation>
</comment>
<gene>
    <name evidence="4" type="ORF">BJP25_02220</name>
</gene>